<dbReference type="AlphaFoldDB" id="A0AB73BUN8"/>
<evidence type="ECO:0000256" key="1">
    <source>
        <dbReference type="ARBA" id="ARBA00004651"/>
    </source>
</evidence>
<keyword evidence="5 7" id="KW-1133">Transmembrane helix</keyword>
<feature type="transmembrane region" description="Helical" evidence="7">
    <location>
        <begin position="27"/>
        <end position="47"/>
    </location>
</feature>
<keyword evidence="4 7" id="KW-0812">Transmembrane</keyword>
<comment type="similarity">
    <text evidence="2">Belongs to the ABC-4 integral membrane protein family. LolC/E subfamily.</text>
</comment>
<feature type="transmembrane region" description="Helical" evidence="7">
    <location>
        <begin position="334"/>
        <end position="352"/>
    </location>
</feature>
<protein>
    <submittedName>
        <fullName evidence="10">Membrane protein</fullName>
    </submittedName>
</protein>
<feature type="transmembrane region" description="Helical" evidence="7">
    <location>
        <begin position="308"/>
        <end position="328"/>
    </location>
</feature>
<evidence type="ECO:0000313" key="11">
    <source>
        <dbReference type="Proteomes" id="UP000027473"/>
    </source>
</evidence>
<comment type="caution">
    <text evidence="10">The sequence shown here is derived from an EMBL/GenBank/DDBJ whole genome shotgun (WGS) entry which is preliminary data.</text>
</comment>
<dbReference type="InterPro" id="IPR051447">
    <property type="entry name" value="Lipoprotein-release_system"/>
</dbReference>
<comment type="subcellular location">
    <subcellularLocation>
        <location evidence="1">Cell membrane</location>
        <topology evidence="1">Multi-pass membrane protein</topology>
    </subcellularLocation>
</comment>
<proteinExistence type="inferred from homology"/>
<dbReference type="PANTHER" id="PTHR30489:SF0">
    <property type="entry name" value="LIPOPROTEIN-RELEASING SYSTEM TRANSMEMBRANE PROTEIN LOLE"/>
    <property type="match status" value="1"/>
</dbReference>
<accession>A0AB73BUN8</accession>
<evidence type="ECO:0000256" key="7">
    <source>
        <dbReference type="SAM" id="Phobius"/>
    </source>
</evidence>
<dbReference type="Proteomes" id="UP000027473">
    <property type="component" value="Unassembled WGS sequence"/>
</dbReference>
<evidence type="ECO:0000259" key="8">
    <source>
        <dbReference type="Pfam" id="PF02687"/>
    </source>
</evidence>
<feature type="domain" description="ABC3 transporter permease C-terminal" evidence="8">
    <location>
        <begin position="267"/>
        <end position="390"/>
    </location>
</feature>
<dbReference type="GO" id="GO:0098797">
    <property type="term" value="C:plasma membrane protein complex"/>
    <property type="evidence" value="ECO:0007669"/>
    <property type="project" value="TreeGrafter"/>
</dbReference>
<evidence type="ECO:0000256" key="6">
    <source>
        <dbReference type="ARBA" id="ARBA00023136"/>
    </source>
</evidence>
<dbReference type="GO" id="GO:0044874">
    <property type="term" value="P:lipoprotein localization to outer membrane"/>
    <property type="evidence" value="ECO:0007669"/>
    <property type="project" value="TreeGrafter"/>
</dbReference>
<feature type="domain" description="MacB-like periplasmic core" evidence="9">
    <location>
        <begin position="27"/>
        <end position="238"/>
    </location>
</feature>
<evidence type="ECO:0000256" key="4">
    <source>
        <dbReference type="ARBA" id="ARBA00022692"/>
    </source>
</evidence>
<evidence type="ECO:0000259" key="9">
    <source>
        <dbReference type="Pfam" id="PF12704"/>
    </source>
</evidence>
<feature type="transmembrane region" description="Helical" evidence="7">
    <location>
        <begin position="364"/>
        <end position="384"/>
    </location>
</feature>
<dbReference type="EMBL" id="JAAC01000207">
    <property type="protein sequence ID" value="KDE61038.1"/>
    <property type="molecule type" value="Genomic_DNA"/>
</dbReference>
<dbReference type="InterPro" id="IPR025857">
    <property type="entry name" value="MacB_PCD"/>
</dbReference>
<reference evidence="10 11" key="1">
    <citation type="submission" date="2014-01" db="EMBL/GenBank/DDBJ databases">
        <title>Comparative genomics of Fusobacterium necrophorum wild isolates.</title>
        <authorList>
            <person name="Kittichotirat W."/>
            <person name="Bumgarner R.E."/>
            <person name="Lawrence P."/>
        </authorList>
    </citation>
    <scope>NUCLEOTIDE SEQUENCE [LARGE SCALE GENOMIC DNA]</scope>
    <source>
        <strain evidence="10 11">BL</strain>
    </source>
</reference>
<organism evidence="10 11">
    <name type="scientific">Fusobacterium necrophorum BL</name>
    <dbReference type="NCBI Taxonomy" id="1441732"/>
    <lineage>
        <taxon>Bacteria</taxon>
        <taxon>Fusobacteriati</taxon>
        <taxon>Fusobacteriota</taxon>
        <taxon>Fusobacteriia</taxon>
        <taxon>Fusobacteriales</taxon>
        <taxon>Fusobacteriaceae</taxon>
        <taxon>Fusobacterium</taxon>
    </lineage>
</organism>
<sequence>MYFTGRGVNMIEFFIAKKHIVERKKQSFISVLGVFIGVTVLTVSIGISNGLDKNMIQSILSLTSHILVSDSTNQEITDYEEISEKIDQIKGVKGSIPMIATQAIIKYHGVFGSYTSGVKVEAYDLEKAEKALELSSMLKEGKIEAGKKNGIYVGKELADSTGMKIGDEITMISAENTEIPLQIAGVFQSGFYEYDVNLVLIPLEMAQYMSYRGRVADKINVRLQNPYDAPKAAEEISQKFGMMTMTWGTMNRNLLSALSLEKTVMILVFSLIVIIAGFVVWVTLNTLVREKVKDIGILRSMGFSRKNIMGIFLIQGLILGMAGILLGVCASMGILWYLKNYSLAFVTSIYYLTKIPIEISGKEIAIIVGANIVIIFISSIFPAYRASTMESVEALRHE</sequence>
<evidence type="ECO:0000256" key="5">
    <source>
        <dbReference type="ARBA" id="ARBA00022989"/>
    </source>
</evidence>
<dbReference type="Pfam" id="PF02687">
    <property type="entry name" value="FtsX"/>
    <property type="match status" value="1"/>
</dbReference>
<evidence type="ECO:0000256" key="3">
    <source>
        <dbReference type="ARBA" id="ARBA00022475"/>
    </source>
</evidence>
<name>A0AB73BUN8_9FUSO</name>
<dbReference type="InterPro" id="IPR003838">
    <property type="entry name" value="ABC3_permease_C"/>
</dbReference>
<evidence type="ECO:0000313" key="10">
    <source>
        <dbReference type="EMBL" id="KDE61038.1"/>
    </source>
</evidence>
<gene>
    <name evidence="10" type="ORF">FUSO3_11020</name>
</gene>
<dbReference type="Pfam" id="PF12704">
    <property type="entry name" value="MacB_PCD"/>
    <property type="match status" value="1"/>
</dbReference>
<feature type="transmembrane region" description="Helical" evidence="7">
    <location>
        <begin position="264"/>
        <end position="288"/>
    </location>
</feature>
<evidence type="ECO:0000256" key="2">
    <source>
        <dbReference type="ARBA" id="ARBA00005236"/>
    </source>
</evidence>
<keyword evidence="6 7" id="KW-0472">Membrane</keyword>
<dbReference type="PANTHER" id="PTHR30489">
    <property type="entry name" value="LIPOPROTEIN-RELEASING SYSTEM TRANSMEMBRANE PROTEIN LOLE"/>
    <property type="match status" value="1"/>
</dbReference>
<keyword evidence="3" id="KW-1003">Cell membrane</keyword>